<dbReference type="FunFam" id="1.10.1200.10:FF:000005">
    <property type="entry name" value="Nonribosomal peptide synthetase 1"/>
    <property type="match status" value="2"/>
</dbReference>
<gene>
    <name evidence="10" type="ORF">ABXS70_08900</name>
</gene>
<organism evidence="10">
    <name type="scientific">Paenibacillus sp. AN1007</name>
    <dbReference type="NCBI Taxonomy" id="3151385"/>
    <lineage>
        <taxon>Bacteria</taxon>
        <taxon>Bacillati</taxon>
        <taxon>Bacillota</taxon>
        <taxon>Bacilli</taxon>
        <taxon>Bacillales</taxon>
        <taxon>Paenibacillaceae</taxon>
        <taxon>Paenibacillus</taxon>
    </lineage>
</organism>
<dbReference type="Gene3D" id="1.10.1200.10">
    <property type="entry name" value="ACP-like"/>
    <property type="match status" value="2"/>
</dbReference>
<dbReference type="FunFam" id="3.40.50.980:FF:000002">
    <property type="entry name" value="Enterobactin synthetase component F"/>
    <property type="match status" value="1"/>
</dbReference>
<dbReference type="PROSITE" id="PS00012">
    <property type="entry name" value="PHOSPHOPANTETHEINE"/>
    <property type="match status" value="2"/>
</dbReference>
<dbReference type="PROSITE" id="PS00455">
    <property type="entry name" value="AMP_BINDING"/>
    <property type="match status" value="2"/>
</dbReference>
<dbReference type="GO" id="GO:0008610">
    <property type="term" value="P:lipid biosynthetic process"/>
    <property type="evidence" value="ECO:0007669"/>
    <property type="project" value="UniProtKB-ARBA"/>
</dbReference>
<feature type="domain" description="Carrier" evidence="9">
    <location>
        <begin position="762"/>
        <end position="836"/>
    </location>
</feature>
<dbReference type="InterPro" id="IPR000873">
    <property type="entry name" value="AMP-dep_synth/lig_dom"/>
</dbReference>
<dbReference type="CDD" id="cd19534">
    <property type="entry name" value="E_NRPS"/>
    <property type="match status" value="2"/>
</dbReference>
<dbReference type="Gene3D" id="3.30.559.10">
    <property type="entry name" value="Chloramphenicol acetyltransferase-like domain"/>
    <property type="match status" value="4"/>
</dbReference>
<dbReference type="GO" id="GO:0017000">
    <property type="term" value="P:antibiotic biosynthetic process"/>
    <property type="evidence" value="ECO:0007669"/>
    <property type="project" value="UniProtKB-KW"/>
</dbReference>
<dbReference type="SMART" id="SM00823">
    <property type="entry name" value="PKS_PP"/>
    <property type="match status" value="1"/>
</dbReference>
<accession>A0AAU8NIF6</accession>
<dbReference type="InterPro" id="IPR036736">
    <property type="entry name" value="ACP-like_sf"/>
</dbReference>
<keyword evidence="3" id="KW-0596">Phosphopantetheine</keyword>
<dbReference type="PROSITE" id="PS50075">
    <property type="entry name" value="CARRIER"/>
    <property type="match status" value="2"/>
</dbReference>
<keyword evidence="5" id="KW-0436">Ligase</keyword>
<dbReference type="PANTHER" id="PTHR45527:SF14">
    <property type="entry name" value="PLIPASTATIN SYNTHASE SUBUNIT B"/>
    <property type="match status" value="1"/>
</dbReference>
<proteinExistence type="inferred from homology"/>
<dbReference type="CDD" id="cd19543">
    <property type="entry name" value="DCL_NRPS"/>
    <property type="match status" value="2"/>
</dbReference>
<dbReference type="InterPro" id="IPR010060">
    <property type="entry name" value="NRPS_synth"/>
</dbReference>
<comment type="cofactor">
    <cofactor evidence="1">
        <name>pantetheine 4'-phosphate</name>
        <dbReference type="ChEBI" id="CHEBI:47942"/>
    </cofactor>
</comment>
<dbReference type="Gene3D" id="3.30.559.30">
    <property type="entry name" value="Nonribosomal peptide synthetase, condensation domain"/>
    <property type="match status" value="5"/>
</dbReference>
<reference evidence="10" key="1">
    <citation type="submission" date="2024-05" db="EMBL/GenBank/DDBJ databases">
        <title>Draft genome assemblies of 36 bacteria isolated from hibernating arctic ground squirrels.</title>
        <authorList>
            <person name="McKee H."/>
            <person name="Mullen L."/>
            <person name="Drown D.M."/>
            <person name="Duddleston K.N."/>
        </authorList>
    </citation>
    <scope>NUCLEOTIDE SEQUENCE</scope>
    <source>
        <strain evidence="10">AN1007</strain>
    </source>
</reference>
<dbReference type="InterPro" id="IPR010071">
    <property type="entry name" value="AA_adenyl_dom"/>
</dbReference>
<dbReference type="Gene3D" id="2.30.38.10">
    <property type="entry name" value="Luciferase, Domain 3"/>
    <property type="match status" value="2"/>
</dbReference>
<dbReference type="FunFam" id="3.40.50.980:FF:000001">
    <property type="entry name" value="Non-ribosomal peptide synthetase"/>
    <property type="match status" value="2"/>
</dbReference>
<evidence type="ECO:0000259" key="9">
    <source>
        <dbReference type="PROSITE" id="PS50075"/>
    </source>
</evidence>
<dbReference type="GO" id="GO:0005737">
    <property type="term" value="C:cytoplasm"/>
    <property type="evidence" value="ECO:0007669"/>
    <property type="project" value="TreeGrafter"/>
</dbReference>
<dbReference type="GO" id="GO:0031177">
    <property type="term" value="F:phosphopantetheine binding"/>
    <property type="evidence" value="ECO:0007669"/>
    <property type="project" value="InterPro"/>
</dbReference>
<keyword evidence="7" id="KW-0045">Antibiotic biosynthesis</keyword>
<dbReference type="GO" id="GO:0044550">
    <property type="term" value="P:secondary metabolite biosynthetic process"/>
    <property type="evidence" value="ECO:0007669"/>
    <property type="project" value="UniProtKB-ARBA"/>
</dbReference>
<evidence type="ECO:0000313" key="10">
    <source>
        <dbReference type="EMBL" id="XCP96801.1"/>
    </source>
</evidence>
<comment type="similarity">
    <text evidence="2">Belongs to the ATP-dependent AMP-binding enzyme family.</text>
</comment>
<dbReference type="Pfam" id="PF00501">
    <property type="entry name" value="AMP-binding"/>
    <property type="match status" value="2"/>
</dbReference>
<dbReference type="RefSeq" id="WP_366295335.1">
    <property type="nucleotide sequence ID" value="NZ_CP159992.1"/>
</dbReference>
<dbReference type="NCBIfam" id="TIGR01733">
    <property type="entry name" value="AA-adenyl-dom"/>
    <property type="match status" value="2"/>
</dbReference>
<keyword evidence="4" id="KW-0597">Phosphoprotein</keyword>
<evidence type="ECO:0000256" key="5">
    <source>
        <dbReference type="ARBA" id="ARBA00022598"/>
    </source>
</evidence>
<evidence type="ECO:0000256" key="6">
    <source>
        <dbReference type="ARBA" id="ARBA00022737"/>
    </source>
</evidence>
<dbReference type="PANTHER" id="PTHR45527">
    <property type="entry name" value="NONRIBOSOMAL PEPTIDE SYNTHETASE"/>
    <property type="match status" value="1"/>
</dbReference>
<dbReference type="InterPro" id="IPR020845">
    <property type="entry name" value="AMP-binding_CS"/>
</dbReference>
<dbReference type="Gene3D" id="3.40.50.980">
    <property type="match status" value="4"/>
</dbReference>
<dbReference type="NCBIfam" id="TIGR01720">
    <property type="entry name" value="NRPS-para261"/>
    <property type="match status" value="2"/>
</dbReference>
<evidence type="ECO:0000256" key="3">
    <source>
        <dbReference type="ARBA" id="ARBA00022450"/>
    </source>
</evidence>
<keyword evidence="6" id="KW-0677">Repeat</keyword>
<sequence>MSIFKKQELYWAGRFEEEDVLVHLPYCRIDSKHTDDPQHANFIDKKMSVDVSNQIMSISRNIPKAVYTLLLAGVQCLLYKYTNESTIIMGMRAMEEHEGDLSPSNKVLLLKNNIDSAMSFKSVLNQMKISFSEAVQHQRIPFRKMVERLNIQYDSNHVPMIHTLVSYGEARTIPDENNVRAATMFHFELENDVVRLKLVYDAERYDRDYMLQAAEHLDQLFAIMLNQPDLELRQVDMLSASQRNKLLFDFNDTSMRYSRSKTMHQLFEEQVEQTPDYPAVVFENKSLTYRELNQQSNRLARTLQAKGLQTGQFVGIMAERSLEMIVGLFGILKAGGAYVPIDPESPADRIQFILKDSEAAWLLYQNHLQKPEQYAGLCVTLDAEAHGNNDDMNLEQTARADDLAYVIYTSGTTGNPKGVMIEHASIVNSLQWKSDFYHFSGNDRVLMLNPFVFDSFITHFFGPIISGSTVYLLNGQECKDAVAINSIIKKQAITHIQSPPSFLMTLLEQAKAEEWASMKNVVAAGERIVPSLIQRLNRINPRIEVCNEYGPTENSVVSTILLINSPEQYISIGKPIANNRVYILGEHHDLQPVGVQGELCVAGAGLARGYLNRPDLTAEKFVNDPFVPGAKMYRTGDYARWLPDGNIEYIGRMDHQEKIRGYRIELGEVEAALLNISRIQEAIVLAIEDEAGAKQLCAYFVGAGAMTITELRDDLSLQLPNYMIPSYFVQLDQMPLTSNGKVDRNALPSPKDYMLKGMQYEAPRTVLEKQLASIWETVLGVQHIGLLDNFFELGGDSIKSIQVSSRLYQAGYQVQMDHLFKNPTIASLIPYVQPVSSMSEQGTTTGQVLLTPIQHWFFEQYKVDRYHYNQSIMLYRQEGFEEALLGRVFDKLIEHHDALRMVYRQTEQGYEAWNQGLEQQKTLYTLDVMDYRSAADPSLQITAKANELQRMLGLEQGPLIKLCVFQCADGDHLFIVIHHLLIDGVSWRVLIEDISKSYEQVSREKPMQLPPKTTSVQLWSEQLQLYADSEGMKQELDYWSEVEQTSFKPLPTDFRTKDALEKDSEQLTIEWTTAETEQLLKHANRAYNTEMNDLLLSALGMSIYQWTGMDQVLVNLEGHGRESIIPDLDITRTVGWFTSQYPVVLDMRGLSNVSQLIKTTKENLRSIPNKGIGYGILRYLSTYAKESPLTLNPEISFNYLGQFDQDLQHSGMHMSPYSSGTDASENHRRNVLIDINALIVEGKLSLSLKYSHTQYRKETMELVAAYFKNHLQEIMMHCVTKEKPELTPSDLSLKGMTMEELEGLVRESESIGEIEDIYALSPMQNGMFFHNILHSSSEAYVLQTTLNLHGLLDVTAFERSLDELIERHSILRTNFHSRWKNGPLQVVYRHKSNGILYEDLREMKEKDREAYAAAYTREDKRKGFDLAQDVLMRISILQMHDQTYRFIWNYHHILMDGWCLSLVIQELFDGYFAILEQRRREEQAAAPYRHYIEWLDKQDHEASLKYWSDYLQGYEEQTALPKKHKVSKSSAYHSENLICTLSQELTRRITHVASQNQVTLNTLMQTAWGLLLQKYNSSQDVVFGSVVSGRPAEIPGVERIIGLFINTIPVRIQAQGNETFAAMLKRNQEQAVASHPHETFPLYEIQAETTQKQNLIDHILIFENYPVQGITERFGDQEQTALQITNVEADEQTNYDFNLIIKPGQLLKCMFYYNGSVYDRAGIERIQGHLIQLLEQVVNNPNIPIDDIDLMTAQEKAQILESFNDTKAAYPMDKTIHALFEDQVERTPEHVAVVFEGEQLTYQTLNRKANQLARTLHAKGIQQDQLIGIIAERSLDMVVGILAILKAGGAYVPIDPEYPADRVNYMLADSGIRVLLLQSHLQERISFAGEVICLDDLTAYHEEDANLGWSVSPTGLAYVIYTSGTTGKPKGTCIEHKNVVRLLFNSQNRFDFKSSDTWTLFHSFCFDFSVWEMYGALLYGGKLVIVPQMTARSPQHFLQLLRDEQVTILNQTPTYFYHLLQEELGGRGGSLNLRKVIFGGEALNPALLKNWREKYPLIQLINMYGITETTVHVTYKEITEMEIEAGKSNIGQPIPTLQTFILNTRQQLQPIGVQGELYVAGEGLARGYLNRPELTSAKFVEHPWITQGRMYRTGDAARWLPDGNIEYLGRIDHQVKIRGYRIELGEVETAVLNIETIQEAVVIAHDNEDGSKQLCAYWKGSSELTAKEIRAALAHEIPDYMIPSYFVQLEHIPLTSNGKVDRKALPLPSPQERIDQTAEYAAPQNPVEQAIITAWEAVLGTQRISRSDHFFELGGDSIKCIQVASRLLQSGYKVEMKHFFAYPTVAELSEHVTSVNSSYDQGEVTGEVMLTPIQHWFFDQNMTDAHHYNQEMMFFRKDGFDTGFVHSIMNKIMRQHDALRIFYRQIPEGGYEGWNRGIEEDGLYSLDIFDLKNEADPAPLVENKAKEIQSSLDLSYGPLIRLGLFQCAEGDHLLIAIHHLVIDGVSWRILYEDIQTGYEQFVRGEEIQLPQKTTSYKQWAEELSAFSDQPMMKQEYSYWRALDQVEVNPLPKDMNCNDTIGKDSETITIYWTAEETEQLLKQTHHAYHTEINDILLTALGMAVHDWTGMDKILVNLEGHGREDILPELDITRTVGWFTSMYPVILRVESEADISRRIKVVKEGLRQIPNKGMGYGILRYLSQGDAAEKFKVNPEISFNYMGQVNQNSKQDGIGFSAYSSGPSVSANNKRPFVLNLNAIVIEGRMSLSISYSQKQYQPETMEQLAGYYKDNLRKVMEHCISKEQPELTPSDLSLKRLTIDQWDQMVEYTRSIGLIENVYPLTPLQKEMLFESERNPLSGAYFVQILFEMRGDLHTASFAQSLDRLMQRHAILRTNFYSGLLDVPLQIVYQEKTFEFKFEDVTGKSELQCKTIIDQYIEQDQARGFDLQNDSLIRMAVIQTAPEKYQVIWGFHHILMDGWCMSLISKEIFENYFAIREHRKPEMTLLTPYSNFIEWLERQDHEGAIAYWSRYLEGYEGQTGLPGGKTKSRHERQDSRTLNCHLDEELVQHMKQLAEQQQVTLHTFVQTAWGILLQQYNESKDVVFGSVVSGRPAAIPGIESMIGLFINAIPVRIRAKDEDSFITLLQRTQAQAVESHAYDTYSLHDIQNLTEQPALINHVVVYQNFPVQDRMEELGQKGEVPLEITNVGGTEHNSFDFTLIVKPHEQMKMILMYNAKVYDLTTVEQIQKHFISMVQQVVTNPEVLISDLDLITSKSY</sequence>
<dbReference type="GO" id="GO:0043041">
    <property type="term" value="P:amino acid activation for nonribosomal peptide biosynthetic process"/>
    <property type="evidence" value="ECO:0007669"/>
    <property type="project" value="TreeGrafter"/>
</dbReference>
<dbReference type="InterPro" id="IPR025110">
    <property type="entry name" value="AMP-bd_C"/>
</dbReference>
<protein>
    <submittedName>
        <fullName evidence="10">Amino acid adenylation domain-containing protein</fullName>
    </submittedName>
</protein>
<dbReference type="InterPro" id="IPR023213">
    <property type="entry name" value="CAT-like_dom_sf"/>
</dbReference>
<dbReference type="FunFam" id="2.30.38.10:FF:000001">
    <property type="entry name" value="Non-ribosomal peptide synthetase PvdI"/>
    <property type="match status" value="2"/>
</dbReference>
<evidence type="ECO:0000256" key="7">
    <source>
        <dbReference type="ARBA" id="ARBA00023194"/>
    </source>
</evidence>
<dbReference type="Pfam" id="PF00668">
    <property type="entry name" value="Condensation"/>
    <property type="match status" value="5"/>
</dbReference>
<dbReference type="GO" id="GO:0016874">
    <property type="term" value="F:ligase activity"/>
    <property type="evidence" value="ECO:0007669"/>
    <property type="project" value="UniProtKB-KW"/>
</dbReference>
<dbReference type="InterPro" id="IPR001242">
    <property type="entry name" value="Condensation_dom"/>
</dbReference>
<evidence type="ECO:0000256" key="1">
    <source>
        <dbReference type="ARBA" id="ARBA00001957"/>
    </source>
</evidence>
<dbReference type="NCBIfam" id="NF003417">
    <property type="entry name" value="PRK04813.1"/>
    <property type="match status" value="2"/>
</dbReference>
<name>A0AAU8NIF6_9BACL</name>
<evidence type="ECO:0000256" key="4">
    <source>
        <dbReference type="ARBA" id="ARBA00022553"/>
    </source>
</evidence>
<dbReference type="SUPFAM" id="SSF52777">
    <property type="entry name" value="CoA-dependent acyltransferases"/>
    <property type="match status" value="9"/>
</dbReference>
<dbReference type="FunFam" id="3.40.50.12780:FF:000012">
    <property type="entry name" value="Non-ribosomal peptide synthetase"/>
    <property type="match status" value="2"/>
</dbReference>
<dbReference type="SUPFAM" id="SSF56801">
    <property type="entry name" value="Acetyl-CoA synthetase-like"/>
    <property type="match status" value="2"/>
</dbReference>
<dbReference type="InterPro" id="IPR045851">
    <property type="entry name" value="AMP-bd_C_sf"/>
</dbReference>
<dbReference type="InterPro" id="IPR020806">
    <property type="entry name" value="PKS_PP-bd"/>
</dbReference>
<dbReference type="InterPro" id="IPR009081">
    <property type="entry name" value="PP-bd_ACP"/>
</dbReference>
<evidence type="ECO:0000256" key="2">
    <source>
        <dbReference type="ARBA" id="ARBA00006432"/>
    </source>
</evidence>
<dbReference type="Pfam" id="PF13193">
    <property type="entry name" value="AMP-binding_C"/>
    <property type="match status" value="2"/>
</dbReference>
<dbReference type="Pfam" id="PF00550">
    <property type="entry name" value="PP-binding"/>
    <property type="match status" value="2"/>
</dbReference>
<dbReference type="InterPro" id="IPR006162">
    <property type="entry name" value="Ppantetheine_attach_site"/>
</dbReference>
<dbReference type="EMBL" id="CP159992">
    <property type="protein sequence ID" value="XCP96801.1"/>
    <property type="molecule type" value="Genomic_DNA"/>
</dbReference>
<dbReference type="SUPFAM" id="SSF47336">
    <property type="entry name" value="ACP-like"/>
    <property type="match status" value="2"/>
</dbReference>
<dbReference type="FunFam" id="3.30.300.30:FF:000010">
    <property type="entry name" value="Enterobactin synthetase component F"/>
    <property type="match status" value="2"/>
</dbReference>
<dbReference type="Gene3D" id="3.30.300.30">
    <property type="match status" value="2"/>
</dbReference>
<evidence type="ECO:0000256" key="8">
    <source>
        <dbReference type="ARBA" id="ARBA00023268"/>
    </source>
</evidence>
<feature type="domain" description="Carrier" evidence="9">
    <location>
        <begin position="2282"/>
        <end position="2356"/>
    </location>
</feature>
<keyword evidence="8" id="KW-0511">Multifunctional enzyme</keyword>